<dbReference type="EMBL" id="QEFC01001171">
    <property type="protein sequence ID" value="KAE9459394.1"/>
    <property type="molecule type" value="Genomic_DNA"/>
</dbReference>
<protein>
    <submittedName>
        <fullName evidence="1">Uncharacterized protein</fullName>
    </submittedName>
</protein>
<dbReference type="Proteomes" id="UP000428333">
    <property type="component" value="Linkage Group LG05"/>
</dbReference>
<dbReference type="AlphaFoldDB" id="A0A6A4LTC3"/>
<sequence length="668" mass="74071">MTSHTYAMDTQAQSSDLASQILAASAPPQIIAACAAVESFLHRHTPDQCRWFFSITFPTLICKTFGFDEPPPPAQRPSPPSTNGWIDVVLSSNDPELASRVFNLLSPDGVLMSSMSAVDRLSLIKYVFPTERLPEWVRFTFSNERDCMALADCAPCLKYPIWMTRANPIAARSCIIPRVLIVETRAGRVPCLFPGETPPTSGLGEVVNLFVKYLNLSSVALTEVSHQAEYTESPRWQASRNTMSVSPGVPSIGCWNSWVQRPLYRFILRTFLFCPMETSIKNASQVFSVWISYMEPWAISLEDFKELEAEIGTTAKNTTNMLPRASACGYSSSWQGFVLSNYLFYSSLVLHFIGFAHKFLHTDPKVVVQMVSKLEEVVREDKVINILTSSGELLDLIKNVDIAFHSHPTRSSKSMLNSLYRFVPAIREQLQDWEDGLCESDADGSFLHENWNKDLRLFSDGEDGGQQLLQLFILRAESELHPTSGDNLLQCIDSLKTSLGNLFGCHIIKPITNPPEGRLHQESCNEIFKPRRVRNGIPADITYKGDWMKRPISDDEVGWLANLLVRLSGWLNESLGLNGGESSYVGPAYVEVPGNVSDVSGPTETAKVLLGSAGTWFGASCCAAVGFMKKHGLKVNLRVLASKKVVMVLLVAVAMSAVRRAVAEAQRV</sequence>
<evidence type="ECO:0000313" key="1">
    <source>
        <dbReference type="EMBL" id="KAE9459394.1"/>
    </source>
</evidence>
<proteinExistence type="predicted"/>
<keyword evidence="2" id="KW-1185">Reference proteome</keyword>
<dbReference type="PANTHER" id="PTHR31801:SF1">
    <property type="entry name" value="SPHINGOMYELIN PHOSPHODIESTERASE"/>
    <property type="match status" value="1"/>
</dbReference>
<evidence type="ECO:0000313" key="2">
    <source>
        <dbReference type="Proteomes" id="UP000428333"/>
    </source>
</evidence>
<name>A0A6A4LTC3_9ERIC</name>
<organism evidence="1 2">
    <name type="scientific">Rhododendron williamsianum</name>
    <dbReference type="NCBI Taxonomy" id="262921"/>
    <lineage>
        <taxon>Eukaryota</taxon>
        <taxon>Viridiplantae</taxon>
        <taxon>Streptophyta</taxon>
        <taxon>Embryophyta</taxon>
        <taxon>Tracheophyta</taxon>
        <taxon>Spermatophyta</taxon>
        <taxon>Magnoliopsida</taxon>
        <taxon>eudicotyledons</taxon>
        <taxon>Gunneridae</taxon>
        <taxon>Pentapetalae</taxon>
        <taxon>asterids</taxon>
        <taxon>Ericales</taxon>
        <taxon>Ericaceae</taxon>
        <taxon>Ericoideae</taxon>
        <taxon>Rhodoreae</taxon>
        <taxon>Rhododendron</taxon>
    </lineage>
</organism>
<accession>A0A6A4LTC3</accession>
<dbReference type="OrthoDB" id="10251508at2759"/>
<comment type="caution">
    <text evidence="1">The sequence shown here is derived from an EMBL/GenBank/DDBJ whole genome shotgun (WGS) entry which is preliminary data.</text>
</comment>
<dbReference type="PANTHER" id="PTHR31801">
    <property type="entry name" value="ALTERED INHERITANCE OF MITOCHONDRIA PROTEIN 24, MITOCHONDRIAL"/>
    <property type="match status" value="1"/>
</dbReference>
<gene>
    <name evidence="1" type="ORF">C3L33_08703</name>
</gene>
<reference evidence="1 2" key="1">
    <citation type="journal article" date="2019" name="Genome Biol. Evol.">
        <title>The Rhododendron genome and chromosomal organization provide insight into shared whole-genome duplications across the heath family (Ericaceae).</title>
        <authorList>
            <person name="Soza V.L."/>
            <person name="Lindsley D."/>
            <person name="Waalkes A."/>
            <person name="Ramage E."/>
            <person name="Patwardhan R.P."/>
            <person name="Burton J.N."/>
            <person name="Adey A."/>
            <person name="Kumar A."/>
            <person name="Qiu R."/>
            <person name="Shendure J."/>
            <person name="Hall B."/>
        </authorList>
    </citation>
    <scope>NUCLEOTIDE SEQUENCE [LARGE SCALE GENOMIC DNA]</scope>
    <source>
        <strain evidence="1">RSF 1966-606</strain>
    </source>
</reference>
<feature type="non-terminal residue" evidence="1">
    <location>
        <position position="1"/>
    </location>
</feature>